<proteinExistence type="inferred from homology"/>
<feature type="domain" description="RNA 2-O ribose methyltransferase substrate binding" evidence="4">
    <location>
        <begin position="31"/>
        <end position="106"/>
    </location>
</feature>
<dbReference type="InterPro" id="IPR051259">
    <property type="entry name" value="rRNA_Methyltransferase"/>
</dbReference>
<dbReference type="InterPro" id="IPR001537">
    <property type="entry name" value="SpoU_MeTrfase"/>
</dbReference>
<dbReference type="PANTHER" id="PTHR43191">
    <property type="entry name" value="RRNA METHYLTRANSFERASE 3"/>
    <property type="match status" value="1"/>
</dbReference>
<dbReference type="EMBL" id="FNNG01000010">
    <property type="protein sequence ID" value="SDX40995.1"/>
    <property type="molecule type" value="Genomic_DNA"/>
</dbReference>
<evidence type="ECO:0000256" key="3">
    <source>
        <dbReference type="ARBA" id="ARBA00022679"/>
    </source>
</evidence>
<dbReference type="PANTHER" id="PTHR43191:SF2">
    <property type="entry name" value="RRNA METHYLTRANSFERASE 3, MITOCHONDRIAL"/>
    <property type="match status" value="1"/>
</dbReference>
<dbReference type="SUPFAM" id="SSF75217">
    <property type="entry name" value="alpha/beta knot"/>
    <property type="match status" value="1"/>
</dbReference>
<dbReference type="CDD" id="cd18095">
    <property type="entry name" value="SpoU-like_rRNA-MTase"/>
    <property type="match status" value="1"/>
</dbReference>
<dbReference type="GO" id="GO:0032259">
    <property type="term" value="P:methylation"/>
    <property type="evidence" value="ECO:0007669"/>
    <property type="project" value="UniProtKB-KW"/>
</dbReference>
<name>A0A1H3BGS8_9FIRM</name>
<keyword evidence="6" id="KW-1185">Reference proteome</keyword>
<dbReference type="Pfam" id="PF00588">
    <property type="entry name" value="SpoU_methylase"/>
    <property type="match status" value="1"/>
</dbReference>
<dbReference type="InterPro" id="IPR029028">
    <property type="entry name" value="Alpha/beta_knot_MTases"/>
</dbReference>
<dbReference type="GO" id="GO:0006396">
    <property type="term" value="P:RNA processing"/>
    <property type="evidence" value="ECO:0007669"/>
    <property type="project" value="InterPro"/>
</dbReference>
<dbReference type="InterPro" id="IPR029026">
    <property type="entry name" value="tRNA_m1G_MTases_N"/>
</dbReference>
<dbReference type="AlphaFoldDB" id="A0A1H3BGS8"/>
<dbReference type="Gene3D" id="3.40.1280.10">
    <property type="match status" value="1"/>
</dbReference>
<dbReference type="InterPro" id="IPR053888">
    <property type="entry name" value="MRM3-like_sub_bind"/>
</dbReference>
<dbReference type="GO" id="GO:0003723">
    <property type="term" value="F:RNA binding"/>
    <property type="evidence" value="ECO:0007669"/>
    <property type="project" value="InterPro"/>
</dbReference>
<dbReference type="RefSeq" id="WP_093753760.1">
    <property type="nucleotide sequence ID" value="NZ_FNNG01000010.1"/>
</dbReference>
<keyword evidence="3 5" id="KW-0808">Transferase</keyword>
<dbReference type="SUPFAM" id="SSF55315">
    <property type="entry name" value="L30e-like"/>
    <property type="match status" value="1"/>
</dbReference>
<reference evidence="5 6" key="1">
    <citation type="submission" date="2016-10" db="EMBL/GenBank/DDBJ databases">
        <authorList>
            <person name="de Groot N.N."/>
        </authorList>
    </citation>
    <scope>NUCLEOTIDE SEQUENCE [LARGE SCALE GENOMIC DNA]</scope>
    <source>
        <strain evidence="5 6">DSM 23310</strain>
    </source>
</reference>
<dbReference type="OrthoDB" id="9785673at2"/>
<dbReference type="InterPro" id="IPR029064">
    <property type="entry name" value="Ribosomal_eL30-like_sf"/>
</dbReference>
<sequence length="264" mass="29776">MIHITSSSNPTIKEIKSLYRKKERWLQRSFIVEGVKIVEECIDKDYPLSCIVYCDQLFNIRGGDLLWEKIKDYDKLIKISNKLYKEISQLESPQGILAVAKFKLNSIDEIFDKTNPFILMLDQVQDPGNMGTIIRTADAFSIDGIVIGEGSVDVYNPKVVRSTMGSIFRVPLYFLDNLEGIIGKFKKRNIKVYSTSLKGKGFIQNINLREASAIIIGNESRGVSKPLEIMANQLVKIPMSGEAESLNVAIASSIIMYEALRQRS</sequence>
<protein>
    <submittedName>
        <fullName evidence="5">RNA methyltransferase, TrmH family</fullName>
    </submittedName>
</protein>
<gene>
    <name evidence="5" type="ORF">SAMN05660923_02272</name>
</gene>
<evidence type="ECO:0000313" key="5">
    <source>
        <dbReference type="EMBL" id="SDX40995.1"/>
    </source>
</evidence>
<evidence type="ECO:0000313" key="6">
    <source>
        <dbReference type="Proteomes" id="UP000198828"/>
    </source>
</evidence>
<comment type="similarity">
    <text evidence="1">Belongs to the class IV-like SAM-binding methyltransferase superfamily. RNA methyltransferase TrmH family.</text>
</comment>
<dbReference type="InterPro" id="IPR013123">
    <property type="entry name" value="SpoU_subst-bd"/>
</dbReference>
<dbReference type="Pfam" id="PF22435">
    <property type="entry name" value="MRM3-like_sub_bind"/>
    <property type="match status" value="1"/>
</dbReference>
<dbReference type="Proteomes" id="UP000198828">
    <property type="component" value="Unassembled WGS sequence"/>
</dbReference>
<dbReference type="GO" id="GO:0008173">
    <property type="term" value="F:RNA methyltransferase activity"/>
    <property type="evidence" value="ECO:0007669"/>
    <property type="project" value="InterPro"/>
</dbReference>
<organism evidence="5 6">
    <name type="scientific">Tepidimicrobium xylanilyticum</name>
    <dbReference type="NCBI Taxonomy" id="1123352"/>
    <lineage>
        <taxon>Bacteria</taxon>
        <taxon>Bacillati</taxon>
        <taxon>Bacillota</taxon>
        <taxon>Tissierellia</taxon>
        <taxon>Tissierellales</taxon>
        <taxon>Tepidimicrobiaceae</taxon>
        <taxon>Tepidimicrobium</taxon>
    </lineage>
</organism>
<dbReference type="Gene3D" id="3.30.1330.30">
    <property type="match status" value="1"/>
</dbReference>
<evidence type="ECO:0000259" key="4">
    <source>
        <dbReference type="SMART" id="SM00967"/>
    </source>
</evidence>
<evidence type="ECO:0000256" key="1">
    <source>
        <dbReference type="ARBA" id="ARBA00007228"/>
    </source>
</evidence>
<accession>A0A1H3BGS8</accession>
<dbReference type="SMART" id="SM00967">
    <property type="entry name" value="SpoU_sub_bind"/>
    <property type="match status" value="1"/>
</dbReference>
<dbReference type="GO" id="GO:0005737">
    <property type="term" value="C:cytoplasm"/>
    <property type="evidence" value="ECO:0007669"/>
    <property type="project" value="UniProtKB-ARBA"/>
</dbReference>
<evidence type="ECO:0000256" key="2">
    <source>
        <dbReference type="ARBA" id="ARBA00022603"/>
    </source>
</evidence>
<keyword evidence="2 5" id="KW-0489">Methyltransferase</keyword>